<keyword evidence="6 7" id="KW-0057">Aromatic amino acid biosynthesis</keyword>
<dbReference type="GO" id="GO:0019632">
    <property type="term" value="P:shikimate metabolic process"/>
    <property type="evidence" value="ECO:0007669"/>
    <property type="project" value="InterPro"/>
</dbReference>
<dbReference type="RefSeq" id="WP_168549514.1">
    <property type="nucleotide sequence ID" value="NZ_JAAXPR010000014.1"/>
</dbReference>
<comment type="catalytic activity">
    <reaction evidence="7">
        <text>shikimate + NADP(+) = 3-dehydroshikimate + NADPH + H(+)</text>
        <dbReference type="Rhea" id="RHEA:17737"/>
        <dbReference type="ChEBI" id="CHEBI:15378"/>
        <dbReference type="ChEBI" id="CHEBI:16630"/>
        <dbReference type="ChEBI" id="CHEBI:36208"/>
        <dbReference type="ChEBI" id="CHEBI:57783"/>
        <dbReference type="ChEBI" id="CHEBI:58349"/>
        <dbReference type="EC" id="1.1.1.25"/>
    </reaction>
</comment>
<dbReference type="FunFam" id="3.40.50.10860:FF:000004">
    <property type="entry name" value="Quinate/shikimate dehydrogenase"/>
    <property type="match status" value="1"/>
</dbReference>
<dbReference type="InterPro" id="IPR011342">
    <property type="entry name" value="Shikimate_DH"/>
</dbReference>
<feature type="active site" description="Proton acceptor" evidence="7">
    <location>
        <position position="71"/>
    </location>
</feature>
<feature type="binding site" evidence="7">
    <location>
        <position position="250"/>
    </location>
    <ligand>
        <name>NADP(+)</name>
        <dbReference type="ChEBI" id="CHEBI:58349"/>
    </ligand>
</feature>
<keyword evidence="11" id="KW-1185">Reference proteome</keyword>
<comment type="caution">
    <text evidence="7">Lacks conserved residue(s) required for the propagation of feature annotation.</text>
</comment>
<dbReference type="InterPro" id="IPR046346">
    <property type="entry name" value="Aminoacid_DH-like_N_sf"/>
</dbReference>
<dbReference type="NCBIfam" id="TIGR00507">
    <property type="entry name" value="aroE"/>
    <property type="match status" value="1"/>
</dbReference>
<proteinExistence type="inferred from homology"/>
<dbReference type="CDD" id="cd01065">
    <property type="entry name" value="NAD_bind_Shikimate_DH"/>
    <property type="match status" value="1"/>
</dbReference>
<comment type="pathway">
    <text evidence="1 7">Metabolic intermediate biosynthesis; chorismate biosynthesis; chorismate from D-erythrose 4-phosphate and phosphoenolpyruvate: step 4/7.</text>
</comment>
<evidence type="ECO:0000256" key="3">
    <source>
        <dbReference type="ARBA" id="ARBA00022605"/>
    </source>
</evidence>
<comment type="caution">
    <text evidence="10">The sequence shown here is derived from an EMBL/GenBank/DDBJ whole genome shotgun (WGS) entry which is preliminary data.</text>
</comment>
<evidence type="ECO:0000313" key="10">
    <source>
        <dbReference type="EMBL" id="NKZ20768.1"/>
    </source>
</evidence>
<dbReference type="Pfam" id="PF08501">
    <property type="entry name" value="Shikimate_dh_N"/>
    <property type="match status" value="1"/>
</dbReference>
<evidence type="ECO:0000313" key="11">
    <source>
        <dbReference type="Proteomes" id="UP000522720"/>
    </source>
</evidence>
<feature type="binding site" evidence="7">
    <location>
        <position position="229"/>
    </location>
    <ligand>
        <name>shikimate</name>
        <dbReference type="ChEBI" id="CHEBI:36208"/>
    </ligand>
</feature>
<feature type="binding site" evidence="7">
    <location>
        <begin position="20"/>
        <end position="22"/>
    </location>
    <ligand>
        <name>shikimate</name>
        <dbReference type="ChEBI" id="CHEBI:36208"/>
    </ligand>
</feature>
<accession>A0A7X6MZP7</accession>
<gene>
    <name evidence="7" type="primary">aroE</name>
    <name evidence="10" type="ORF">HF992_07990</name>
</gene>
<dbReference type="Proteomes" id="UP000522720">
    <property type="component" value="Unassembled WGS sequence"/>
</dbReference>
<dbReference type="InterPro" id="IPR036291">
    <property type="entry name" value="NAD(P)-bd_dom_sf"/>
</dbReference>
<evidence type="ECO:0000256" key="6">
    <source>
        <dbReference type="ARBA" id="ARBA00023141"/>
    </source>
</evidence>
<dbReference type="EC" id="1.1.1.25" evidence="2 7"/>
<feature type="binding site" evidence="7">
    <location>
        <position position="257"/>
    </location>
    <ligand>
        <name>shikimate</name>
        <dbReference type="ChEBI" id="CHEBI:36208"/>
    </ligand>
</feature>
<comment type="similarity">
    <text evidence="7">Belongs to the shikimate dehydrogenase family.</text>
</comment>
<keyword evidence="4 7" id="KW-0521">NADP</keyword>
<keyword evidence="3 7" id="KW-0028">Amino-acid biosynthesis</keyword>
<evidence type="ECO:0000256" key="5">
    <source>
        <dbReference type="ARBA" id="ARBA00023002"/>
    </source>
</evidence>
<feature type="binding site" evidence="7">
    <location>
        <position position="92"/>
    </location>
    <ligand>
        <name>shikimate</name>
        <dbReference type="ChEBI" id="CHEBI:36208"/>
    </ligand>
</feature>
<evidence type="ECO:0000259" key="9">
    <source>
        <dbReference type="Pfam" id="PF18317"/>
    </source>
</evidence>
<dbReference type="GO" id="GO:0009423">
    <property type="term" value="P:chorismate biosynthetic process"/>
    <property type="evidence" value="ECO:0007669"/>
    <property type="project" value="UniProtKB-UniRule"/>
</dbReference>
<dbReference type="Gene3D" id="3.40.50.10860">
    <property type="entry name" value="Leucine Dehydrogenase, chain A, domain 1"/>
    <property type="match status" value="1"/>
</dbReference>
<dbReference type="HAMAP" id="MF_00222">
    <property type="entry name" value="Shikimate_DH_AroE"/>
    <property type="match status" value="1"/>
</dbReference>
<feature type="binding site" evidence="7">
    <location>
        <position position="67"/>
    </location>
    <ligand>
        <name>shikimate</name>
        <dbReference type="ChEBI" id="CHEBI:36208"/>
    </ligand>
</feature>
<dbReference type="InterPro" id="IPR041121">
    <property type="entry name" value="SDH_C"/>
</dbReference>
<organism evidence="10 11">
    <name type="scientific">Streptococcus ovuberis</name>
    <dbReference type="NCBI Taxonomy" id="1936207"/>
    <lineage>
        <taxon>Bacteria</taxon>
        <taxon>Bacillati</taxon>
        <taxon>Bacillota</taxon>
        <taxon>Bacilli</taxon>
        <taxon>Lactobacillales</taxon>
        <taxon>Streptococcaceae</taxon>
        <taxon>Streptococcus</taxon>
    </lineage>
</organism>
<feature type="domain" description="Shikimate dehydrogenase substrate binding N-terminal" evidence="8">
    <location>
        <begin position="12"/>
        <end position="94"/>
    </location>
</feature>
<evidence type="ECO:0000256" key="2">
    <source>
        <dbReference type="ARBA" id="ARBA00012962"/>
    </source>
</evidence>
<dbReference type="GO" id="GO:0008652">
    <property type="term" value="P:amino acid biosynthetic process"/>
    <property type="evidence" value="ECO:0007669"/>
    <property type="project" value="UniProtKB-KW"/>
</dbReference>
<dbReference type="InterPro" id="IPR022893">
    <property type="entry name" value="Shikimate_DH_fam"/>
</dbReference>
<dbReference type="SUPFAM" id="SSF53223">
    <property type="entry name" value="Aminoacid dehydrogenase-like, N-terminal domain"/>
    <property type="match status" value="1"/>
</dbReference>
<sequence length="283" mass="30366">MRIDGHTRLAAVVADPIKHSLSPFIHNKAFEQTGVNGVYLAFEIKEEDLAETVLNIKRYDMFGINLSMPYKEKVLPYLDELSPEAALIGAVNTVVNQGGKLVGYNTDGLGFFASLGDFVVKDKEMTLLGAGGAAMAIAAQAALNGAKAIHIVTRSTSIDKAKHKLDSIAKETGIRLTFSALEDQIAVQNCLEQSALLVNATSVGMDGQSNPLPEGCSLDASLLVADIIYRPLETPLLVRAKKEGLIAVNGLGMLLHQAAIAFELWTGQPMPVEDIWPDLLTLL</sequence>
<protein>
    <recommendedName>
        <fullName evidence="2 7">Shikimate dehydrogenase (NADP(+))</fullName>
        <shortName evidence="7">SDH</shortName>
        <ecNumber evidence="2 7">1.1.1.25</ecNumber>
    </recommendedName>
</protein>
<dbReference type="InterPro" id="IPR013708">
    <property type="entry name" value="Shikimate_DH-bd_N"/>
</dbReference>
<dbReference type="Pfam" id="PF18317">
    <property type="entry name" value="SDH_C"/>
    <property type="match status" value="1"/>
</dbReference>
<comment type="function">
    <text evidence="7">Involved in the biosynthesis of the chorismate, which leads to the biosynthesis of aromatic amino acids. Catalyzes the reversible NADPH linked reduction of 3-dehydroshikimate (DHSA) to yield shikimate (SA).</text>
</comment>
<dbReference type="UniPathway" id="UPA00053">
    <property type="reaction ID" value="UER00087"/>
</dbReference>
<comment type="subunit">
    <text evidence="7">Homodimer.</text>
</comment>
<evidence type="ECO:0000259" key="8">
    <source>
        <dbReference type="Pfam" id="PF08501"/>
    </source>
</evidence>
<dbReference type="GO" id="GO:0050661">
    <property type="term" value="F:NADP binding"/>
    <property type="evidence" value="ECO:0007669"/>
    <property type="project" value="InterPro"/>
</dbReference>
<dbReference type="GO" id="GO:0009073">
    <property type="term" value="P:aromatic amino acid family biosynthetic process"/>
    <property type="evidence" value="ECO:0007669"/>
    <property type="project" value="UniProtKB-KW"/>
</dbReference>
<feature type="domain" description="SDH C-terminal" evidence="9">
    <location>
        <begin position="250"/>
        <end position="275"/>
    </location>
</feature>
<dbReference type="EMBL" id="JAAXPR010000014">
    <property type="protein sequence ID" value="NKZ20768.1"/>
    <property type="molecule type" value="Genomic_DNA"/>
</dbReference>
<dbReference type="PANTHER" id="PTHR21089">
    <property type="entry name" value="SHIKIMATE DEHYDROGENASE"/>
    <property type="match status" value="1"/>
</dbReference>
<evidence type="ECO:0000256" key="4">
    <source>
        <dbReference type="ARBA" id="ARBA00022857"/>
    </source>
</evidence>
<reference evidence="10 11" key="1">
    <citation type="submission" date="2020-04" db="EMBL/GenBank/DDBJ databases">
        <title>MicrobeNet Type strains.</title>
        <authorList>
            <person name="Nicholson A.C."/>
        </authorList>
    </citation>
    <scope>NUCLEOTIDE SEQUENCE [LARGE SCALE GENOMIC DNA]</scope>
    <source>
        <strain evidence="10 11">CCUG 69612</strain>
    </source>
</reference>
<feature type="binding site" evidence="7">
    <location>
        <begin position="129"/>
        <end position="133"/>
    </location>
    <ligand>
        <name>NADP(+)</name>
        <dbReference type="ChEBI" id="CHEBI:58349"/>
    </ligand>
</feature>
<dbReference type="GO" id="GO:0004764">
    <property type="term" value="F:shikimate 3-dehydrogenase (NADP+) activity"/>
    <property type="evidence" value="ECO:0007669"/>
    <property type="project" value="UniProtKB-UniRule"/>
</dbReference>
<feature type="binding site" evidence="7">
    <location>
        <position position="227"/>
    </location>
    <ligand>
        <name>NADP(+)</name>
        <dbReference type="ChEBI" id="CHEBI:58349"/>
    </ligand>
</feature>
<dbReference type="NCBIfam" id="NF001315">
    <property type="entry name" value="PRK00258.2-4"/>
    <property type="match status" value="1"/>
</dbReference>
<feature type="binding site" evidence="7">
    <location>
        <position position="107"/>
    </location>
    <ligand>
        <name>shikimate</name>
        <dbReference type="ChEBI" id="CHEBI:36208"/>
    </ligand>
</feature>
<evidence type="ECO:0000256" key="7">
    <source>
        <dbReference type="HAMAP-Rule" id="MF_00222"/>
    </source>
</evidence>
<dbReference type="SUPFAM" id="SSF51735">
    <property type="entry name" value="NAD(P)-binding Rossmann-fold domains"/>
    <property type="match status" value="1"/>
</dbReference>
<keyword evidence="5 7" id="KW-0560">Oxidoreductase</keyword>
<dbReference type="PANTHER" id="PTHR21089:SF1">
    <property type="entry name" value="BIFUNCTIONAL 3-DEHYDROQUINATE DEHYDRATASE_SHIKIMATE DEHYDROGENASE, CHLOROPLASTIC"/>
    <property type="match status" value="1"/>
</dbReference>
<dbReference type="Gene3D" id="3.40.50.720">
    <property type="entry name" value="NAD(P)-binding Rossmann-like Domain"/>
    <property type="match status" value="1"/>
</dbReference>
<evidence type="ECO:0000256" key="1">
    <source>
        <dbReference type="ARBA" id="ARBA00004871"/>
    </source>
</evidence>
<dbReference type="AlphaFoldDB" id="A0A7X6MZP7"/>
<name>A0A7X6MZP7_9STRE</name>